<evidence type="ECO:0000256" key="4">
    <source>
        <dbReference type="ARBA" id="ARBA00022741"/>
    </source>
</evidence>
<keyword evidence="3 10" id="KW-0808">Transferase</keyword>
<evidence type="ECO:0000256" key="2">
    <source>
        <dbReference type="ARBA" id="ARBA00011903"/>
    </source>
</evidence>
<dbReference type="InterPro" id="IPR005702">
    <property type="entry name" value="Wzc-like_C"/>
</dbReference>
<dbReference type="CDD" id="cd05387">
    <property type="entry name" value="BY-kinase"/>
    <property type="match status" value="1"/>
</dbReference>
<keyword evidence="11" id="KW-1185">Reference proteome</keyword>
<evidence type="ECO:0000259" key="9">
    <source>
        <dbReference type="Pfam" id="PF13614"/>
    </source>
</evidence>
<name>F0SY78_SYNGF</name>
<reference evidence="11" key="2">
    <citation type="submission" date="2011-02" db="EMBL/GenBank/DDBJ databases">
        <title>The complete genome of Syntrophobotulus glycolicus DSM 8271.</title>
        <authorList>
            <person name="Lucas S."/>
            <person name="Copeland A."/>
            <person name="Lapidus A."/>
            <person name="Bruce D."/>
            <person name="Goodwin L."/>
            <person name="Pitluck S."/>
            <person name="Kyrpides N."/>
            <person name="Mavromatis K."/>
            <person name="Pagani I."/>
            <person name="Ivanova N."/>
            <person name="Mikhailova N."/>
            <person name="Chertkov O."/>
            <person name="Held B."/>
            <person name="Detter J.C."/>
            <person name="Tapia R."/>
            <person name="Han C."/>
            <person name="Land M."/>
            <person name="Hauser L."/>
            <person name="Markowitz V."/>
            <person name="Cheng J.-F."/>
            <person name="Hugenholtz P."/>
            <person name="Woyke T."/>
            <person name="Wu D."/>
            <person name="Spring S."/>
            <person name="Schroeder M."/>
            <person name="Brambilla E."/>
            <person name="Klenk H.-P."/>
            <person name="Eisen J.A."/>
        </authorList>
    </citation>
    <scope>NUCLEOTIDE SEQUENCE [LARGE SCALE GENOMIC DNA]</scope>
    <source>
        <strain evidence="11">DSM 8271 / FlGlyR</strain>
    </source>
</reference>
<dbReference type="EMBL" id="CP002547">
    <property type="protein sequence ID" value="ADY55913.1"/>
    <property type="molecule type" value="Genomic_DNA"/>
</dbReference>
<dbReference type="NCBIfam" id="TIGR01007">
    <property type="entry name" value="eps_fam"/>
    <property type="match status" value="1"/>
</dbReference>
<dbReference type="RefSeq" id="WP_013624781.1">
    <property type="nucleotide sequence ID" value="NC_015172.1"/>
</dbReference>
<comment type="similarity">
    <text evidence="1">Belongs to the CpsD/CapB family.</text>
</comment>
<evidence type="ECO:0000256" key="1">
    <source>
        <dbReference type="ARBA" id="ARBA00007316"/>
    </source>
</evidence>
<dbReference type="InterPro" id="IPR027417">
    <property type="entry name" value="P-loop_NTPase"/>
</dbReference>
<dbReference type="Gene3D" id="3.40.50.300">
    <property type="entry name" value="P-loop containing nucleotide triphosphate hydrolases"/>
    <property type="match status" value="1"/>
</dbReference>
<dbReference type="Pfam" id="PF13614">
    <property type="entry name" value="AAA_31"/>
    <property type="match status" value="1"/>
</dbReference>
<keyword evidence="7" id="KW-0829">Tyrosine-protein kinase</keyword>
<gene>
    <name evidence="10" type="ordered locus">Sgly_1615</name>
</gene>
<keyword evidence="6" id="KW-0067">ATP-binding</keyword>
<dbReference type="AlphaFoldDB" id="F0SY78"/>
<reference evidence="10 11" key="1">
    <citation type="journal article" date="2011" name="Stand. Genomic Sci.">
        <title>Complete genome sequence of Syntrophobotulus glycolicus type strain (FlGlyR).</title>
        <authorList>
            <person name="Han C."/>
            <person name="Mwirichia R."/>
            <person name="Chertkov O."/>
            <person name="Held B."/>
            <person name="Lapidus A."/>
            <person name="Nolan M."/>
            <person name="Lucas S."/>
            <person name="Hammon N."/>
            <person name="Deshpande S."/>
            <person name="Cheng J.F."/>
            <person name="Tapia R."/>
            <person name="Goodwin L."/>
            <person name="Pitluck S."/>
            <person name="Huntemann M."/>
            <person name="Liolios K."/>
            <person name="Ivanova N."/>
            <person name="Pagani I."/>
            <person name="Mavromatis K."/>
            <person name="Ovchinikova G."/>
            <person name="Pati A."/>
            <person name="Chen A."/>
            <person name="Palaniappan K."/>
            <person name="Land M."/>
            <person name="Hauser L."/>
            <person name="Brambilla E.M."/>
            <person name="Rohde M."/>
            <person name="Spring S."/>
            <person name="Sikorski J."/>
            <person name="Goker M."/>
            <person name="Woyke T."/>
            <person name="Bristow J."/>
            <person name="Eisen J.A."/>
            <person name="Markowitz V."/>
            <person name="Hugenholtz P."/>
            <person name="Kyrpides N.C."/>
            <person name="Klenk H.P."/>
            <person name="Detter J.C."/>
        </authorList>
    </citation>
    <scope>NUCLEOTIDE SEQUENCE [LARGE SCALE GENOMIC DNA]</scope>
    <source>
        <strain evidence="11">DSM 8271 / FlGlyR</strain>
    </source>
</reference>
<dbReference type="SUPFAM" id="SSF52540">
    <property type="entry name" value="P-loop containing nucleoside triphosphate hydrolases"/>
    <property type="match status" value="1"/>
</dbReference>
<dbReference type="PANTHER" id="PTHR32309:SF13">
    <property type="entry name" value="FERRIC ENTEROBACTIN TRANSPORT PROTEIN FEPE"/>
    <property type="match status" value="1"/>
</dbReference>
<dbReference type="InterPro" id="IPR050445">
    <property type="entry name" value="Bact_polysacc_biosynth/exp"/>
</dbReference>
<evidence type="ECO:0000256" key="5">
    <source>
        <dbReference type="ARBA" id="ARBA00022777"/>
    </source>
</evidence>
<protein>
    <recommendedName>
        <fullName evidence="2">non-specific protein-tyrosine kinase</fullName>
        <ecNumber evidence="2">2.7.10.2</ecNumber>
    </recommendedName>
</protein>
<evidence type="ECO:0000256" key="7">
    <source>
        <dbReference type="ARBA" id="ARBA00023137"/>
    </source>
</evidence>
<dbReference type="eggNOG" id="COG0489">
    <property type="taxonomic scope" value="Bacteria"/>
</dbReference>
<dbReference type="STRING" id="645991.Sgly_1615"/>
<dbReference type="GO" id="GO:0004715">
    <property type="term" value="F:non-membrane spanning protein tyrosine kinase activity"/>
    <property type="evidence" value="ECO:0007669"/>
    <property type="project" value="UniProtKB-EC"/>
</dbReference>
<evidence type="ECO:0000256" key="8">
    <source>
        <dbReference type="ARBA" id="ARBA00051245"/>
    </source>
</evidence>
<evidence type="ECO:0000313" key="11">
    <source>
        <dbReference type="Proteomes" id="UP000007488"/>
    </source>
</evidence>
<dbReference type="GO" id="GO:0005886">
    <property type="term" value="C:plasma membrane"/>
    <property type="evidence" value="ECO:0007669"/>
    <property type="project" value="TreeGrafter"/>
</dbReference>
<evidence type="ECO:0000256" key="6">
    <source>
        <dbReference type="ARBA" id="ARBA00022840"/>
    </source>
</evidence>
<dbReference type="InterPro" id="IPR025669">
    <property type="entry name" value="AAA_dom"/>
</dbReference>
<dbReference type="OrthoDB" id="9794577at2"/>
<feature type="domain" description="AAA" evidence="9">
    <location>
        <begin position="49"/>
        <end position="188"/>
    </location>
</feature>
<dbReference type="EC" id="2.7.10.2" evidence="2"/>
<dbReference type="GO" id="GO:0005524">
    <property type="term" value="F:ATP binding"/>
    <property type="evidence" value="ECO:0007669"/>
    <property type="project" value="UniProtKB-KW"/>
</dbReference>
<dbReference type="HOGENOM" id="CLU_052027_2_0_9"/>
<evidence type="ECO:0000256" key="3">
    <source>
        <dbReference type="ARBA" id="ARBA00022679"/>
    </source>
</evidence>
<dbReference type="Proteomes" id="UP000007488">
    <property type="component" value="Chromosome"/>
</dbReference>
<proteinExistence type="inferred from homology"/>
<accession>F0SY78</accession>
<keyword evidence="5" id="KW-0418">Kinase</keyword>
<dbReference type="KEGG" id="sgy:Sgly_1615"/>
<evidence type="ECO:0000313" key="10">
    <source>
        <dbReference type="EMBL" id="ADY55913.1"/>
    </source>
</evidence>
<organism evidence="10 11">
    <name type="scientific">Syntrophobotulus glycolicus (strain DSM 8271 / FlGlyR)</name>
    <dbReference type="NCBI Taxonomy" id="645991"/>
    <lineage>
        <taxon>Bacteria</taxon>
        <taxon>Bacillati</taxon>
        <taxon>Bacillota</taxon>
        <taxon>Clostridia</taxon>
        <taxon>Eubacteriales</taxon>
        <taxon>Desulfitobacteriaceae</taxon>
        <taxon>Syntrophobotulus</taxon>
    </lineage>
</organism>
<comment type="catalytic activity">
    <reaction evidence="8">
        <text>L-tyrosyl-[protein] + ATP = O-phospho-L-tyrosyl-[protein] + ADP + H(+)</text>
        <dbReference type="Rhea" id="RHEA:10596"/>
        <dbReference type="Rhea" id="RHEA-COMP:10136"/>
        <dbReference type="Rhea" id="RHEA-COMP:20101"/>
        <dbReference type="ChEBI" id="CHEBI:15378"/>
        <dbReference type="ChEBI" id="CHEBI:30616"/>
        <dbReference type="ChEBI" id="CHEBI:46858"/>
        <dbReference type="ChEBI" id="CHEBI:61978"/>
        <dbReference type="ChEBI" id="CHEBI:456216"/>
        <dbReference type="EC" id="2.7.10.2"/>
    </reaction>
</comment>
<dbReference type="PANTHER" id="PTHR32309">
    <property type="entry name" value="TYROSINE-PROTEIN KINASE"/>
    <property type="match status" value="1"/>
</dbReference>
<sequence length="252" mass="28399">MQLKTFNVYDNENKAVQDAYDMLTAKIHINNSLKKQKSFVLISCRPEEGKTSLAISLSISMAHSGWKVLLVDADMRKPPAAKRLNQEFQLGLSDYLTGKIEFSEALSETNITNLTYLSCGLEQSNPVELLCSSRFQELIEQAQSDYDFVLFDTPALESVVDGAIVASKVDASLMVVEMGSTKMKSVTRAKEQLESINAVILGVVLNKVKKHDYKRYYGSYNYFLNTKRSFIKRRKKKYVPLDSGTTEHVLKA</sequence>
<keyword evidence="4" id="KW-0547">Nucleotide-binding</keyword>